<proteinExistence type="predicted"/>
<name>A0A0A8VDE0_YERRU</name>
<reference evidence="1" key="1">
    <citation type="journal article" date="2015" name="Genome Announc.">
        <title>Complete Genome Sequence of Yersinia ruckeri Strain CSF007-82, Etiologic Agent of Red Mouth Disease in Salmonid Fish.</title>
        <authorList>
            <person name="Nelson M.C."/>
            <person name="LaPatra S.E."/>
            <person name="Welch T.J."/>
            <person name="Graf J."/>
        </authorList>
    </citation>
    <scope>NUCLEOTIDE SEQUENCE</scope>
    <source>
        <strain evidence="1">CSF007-82</strain>
    </source>
</reference>
<dbReference type="EMBL" id="LN681231">
    <property type="protein sequence ID" value="CEK27747.1"/>
    <property type="molecule type" value="Genomic_DNA"/>
</dbReference>
<sequence length="41" mass="4584">MRQPLALFISSTILNNAANLVTPPTTINIRSFNEKVSIKNR</sequence>
<gene>
    <name evidence="1" type="ORF">CSF007_9985</name>
</gene>
<accession>A0A0A8VDE0</accession>
<evidence type="ECO:0000313" key="1">
    <source>
        <dbReference type="EMBL" id="CEK27747.1"/>
    </source>
</evidence>
<protein>
    <submittedName>
        <fullName evidence="1">Uncharacterized protein</fullName>
    </submittedName>
</protein>
<dbReference type="AlphaFoldDB" id="A0A0A8VDE0"/>
<organism evidence="1">
    <name type="scientific">Yersinia ruckeri</name>
    <dbReference type="NCBI Taxonomy" id="29486"/>
    <lineage>
        <taxon>Bacteria</taxon>
        <taxon>Pseudomonadati</taxon>
        <taxon>Pseudomonadota</taxon>
        <taxon>Gammaproteobacteria</taxon>
        <taxon>Enterobacterales</taxon>
        <taxon>Yersiniaceae</taxon>
        <taxon>Yersinia</taxon>
    </lineage>
</organism>